<accession>E3S570</accession>
<dbReference type="InterPro" id="IPR024964">
    <property type="entry name" value="CTLH/CRA"/>
</dbReference>
<dbReference type="InterPro" id="IPR050618">
    <property type="entry name" value="Ubq-SigPath_Reg"/>
</dbReference>
<evidence type="ECO:0000256" key="2">
    <source>
        <dbReference type="SAM" id="MobiDB-lite"/>
    </source>
</evidence>
<dbReference type="InterPro" id="IPR013144">
    <property type="entry name" value="CRA_dom"/>
</dbReference>
<dbReference type="Pfam" id="PF10607">
    <property type="entry name" value="CTLH"/>
    <property type="match status" value="1"/>
</dbReference>
<dbReference type="InterPro" id="IPR006595">
    <property type="entry name" value="CTLH_C"/>
</dbReference>
<feature type="domain" description="CTLH" evidence="3">
    <location>
        <begin position="73"/>
        <end position="130"/>
    </location>
</feature>
<dbReference type="PANTHER" id="PTHR12864">
    <property type="entry name" value="RAN BINDING PROTEIN 9-RELATED"/>
    <property type="match status" value="1"/>
</dbReference>
<dbReference type="AlphaFoldDB" id="E3S570"/>
<comment type="function">
    <text evidence="1">Involved in the proteasome-dependent degradation of fructose-1,6-bisphosphatase.</text>
</comment>
<reference evidence="4 5" key="1">
    <citation type="journal article" date="2010" name="Genome Biol.">
        <title>A first genome assembly of the barley fungal pathogen Pyrenophora teres f. teres.</title>
        <authorList>
            <person name="Ellwood S.R."/>
            <person name="Liu Z."/>
            <person name="Syme R.A."/>
            <person name="Lai Z."/>
            <person name="Hane J.K."/>
            <person name="Keiper F."/>
            <person name="Moffat C.S."/>
            <person name="Oliver R.P."/>
            <person name="Friesen T.L."/>
        </authorList>
    </citation>
    <scope>NUCLEOTIDE SEQUENCE [LARGE SCALE GENOMIC DNA]</scope>
    <source>
        <strain evidence="4 5">0-1</strain>
    </source>
</reference>
<evidence type="ECO:0000313" key="5">
    <source>
        <dbReference type="Proteomes" id="UP000001067"/>
    </source>
</evidence>
<keyword evidence="5" id="KW-1185">Reference proteome</keyword>
<gene>
    <name evidence="4" type="ORF">PTT_17746</name>
</gene>
<dbReference type="KEGG" id="pte:PTT_17746"/>
<dbReference type="OrthoDB" id="2415936at2759"/>
<dbReference type="SMART" id="SM00667">
    <property type="entry name" value="LisH"/>
    <property type="match status" value="1"/>
</dbReference>
<evidence type="ECO:0000313" key="4">
    <source>
        <dbReference type="EMBL" id="EFQ86949.1"/>
    </source>
</evidence>
<evidence type="ECO:0000256" key="1">
    <source>
        <dbReference type="ARBA" id="ARBA00002343"/>
    </source>
</evidence>
<dbReference type="Proteomes" id="UP000001067">
    <property type="component" value="Unassembled WGS sequence"/>
</dbReference>
<protein>
    <recommendedName>
        <fullName evidence="3">CTLH domain-containing protein</fullName>
    </recommendedName>
</protein>
<dbReference type="eggNOG" id="KOG2659">
    <property type="taxonomic scope" value="Eukaryota"/>
</dbReference>
<dbReference type="HOGENOM" id="CLU_073203_0_0_1"/>
<dbReference type="SMART" id="SM00668">
    <property type="entry name" value="CTLH"/>
    <property type="match status" value="1"/>
</dbReference>
<evidence type="ECO:0000259" key="3">
    <source>
        <dbReference type="PROSITE" id="PS50897"/>
    </source>
</evidence>
<organism evidence="5">
    <name type="scientific">Pyrenophora teres f. teres (strain 0-1)</name>
    <name type="common">Barley net blotch fungus</name>
    <name type="synonym">Drechslera teres f. teres</name>
    <dbReference type="NCBI Taxonomy" id="861557"/>
    <lineage>
        <taxon>Eukaryota</taxon>
        <taxon>Fungi</taxon>
        <taxon>Dikarya</taxon>
        <taxon>Ascomycota</taxon>
        <taxon>Pezizomycotina</taxon>
        <taxon>Dothideomycetes</taxon>
        <taxon>Pleosporomycetidae</taxon>
        <taxon>Pleosporales</taxon>
        <taxon>Pleosporineae</taxon>
        <taxon>Pleosporaceae</taxon>
        <taxon>Pyrenophora</taxon>
    </lineage>
</organism>
<dbReference type="EMBL" id="GL537212">
    <property type="protein sequence ID" value="EFQ86949.1"/>
    <property type="molecule type" value="Genomic_DNA"/>
</dbReference>
<dbReference type="InterPro" id="IPR006594">
    <property type="entry name" value="LisH"/>
</dbReference>
<dbReference type="STRING" id="861557.E3S570"/>
<dbReference type="PROSITE" id="PS50896">
    <property type="entry name" value="LISH"/>
    <property type="match status" value="1"/>
</dbReference>
<feature type="region of interest" description="Disordered" evidence="2">
    <location>
        <begin position="229"/>
        <end position="265"/>
    </location>
</feature>
<name>E3S570_PYRTT</name>
<sequence>MVSYIASISSSTVSVSAATPTQHPFQRKVDDIKLSKTDINFVIMDYLVSEGYPRAAEKFAKEANIHLPLEEESILARVEIRRAIHAGDIDTAITKINDLNPQILDTDPALHFALLRLQLIELIRACTSAVTSDMTPAITPALNFASSQLAPRAATNPDFLKDLELTMTLLIFLPAPPGELQRELKELLEPSLRRNVASKVNEAILTSMGASGEARMRRLVRLRQWSESKARAAGKDVPPNLPLGLQEADERPANGNSEAVDVMVQ</sequence>
<dbReference type="PROSITE" id="PS50897">
    <property type="entry name" value="CTLH"/>
    <property type="match status" value="1"/>
</dbReference>
<dbReference type="SMART" id="SM00757">
    <property type="entry name" value="CRA"/>
    <property type="match status" value="1"/>
</dbReference>
<proteinExistence type="predicted"/>
<dbReference type="Pfam" id="PF08513">
    <property type="entry name" value="LisH"/>
    <property type="match status" value="1"/>
</dbReference>